<dbReference type="GeneID" id="26626400"/>
<evidence type="ECO:0000313" key="1">
    <source>
        <dbReference type="EMBL" id="ALH23473.1"/>
    </source>
</evidence>
<dbReference type="OrthoDB" id="34590at10239"/>
<gene>
    <name evidence="1" type="ORF">PaMx74_72</name>
</gene>
<accession>A0A0S0N639</accession>
<keyword evidence="2" id="KW-1185">Reference proteome</keyword>
<dbReference type="KEGG" id="vg:26626400"/>
<proteinExistence type="predicted"/>
<evidence type="ECO:0000313" key="2">
    <source>
        <dbReference type="Proteomes" id="UP000203864"/>
    </source>
</evidence>
<dbReference type="EMBL" id="JQ067093">
    <property type="protein sequence ID" value="ALH23473.1"/>
    <property type="molecule type" value="Genomic_DNA"/>
</dbReference>
<dbReference type="Proteomes" id="UP000203864">
    <property type="component" value="Segment"/>
</dbReference>
<dbReference type="RefSeq" id="YP_009199511.1">
    <property type="nucleotide sequence ID" value="NC_028809.1"/>
</dbReference>
<reference evidence="1 2" key="1">
    <citation type="journal article" date="2012" name="Appl. Environ. Microbiol.">
        <title>High Diversity and Novel Species of Pseudomonas aeruginosa Bacteriophages.</title>
        <authorList>
            <person name="Sepulveda-Robles O."/>
            <person name="Kameyama L."/>
            <person name="Guarneros G."/>
        </authorList>
    </citation>
    <scope>NUCLEOTIDE SEQUENCE [LARGE SCALE GENOMIC DNA]</scope>
</reference>
<name>A0A0S0N639_9CAUD</name>
<sequence length="93" mass="10294">MRGLIEMSDQPNMKMPKDSAQVVFWFKGLPQPTAFLTTREEADKAVADFKAGSDVSFLSYPDGRGVRSESHFLRAELRGVTIEYPTIQLVGGA</sequence>
<organism evidence="1 2">
    <name type="scientific">Pseudomonas phage PaMx74</name>
    <dbReference type="NCBI Taxonomy" id="1175663"/>
    <lineage>
        <taxon>Viruses</taxon>
        <taxon>Duplodnaviria</taxon>
        <taxon>Heunggongvirae</taxon>
        <taxon>Uroviricota</taxon>
        <taxon>Caudoviricetes</taxon>
        <taxon>Mesyanzhinovviridae</taxon>
        <taxon>Bradleyvirinae</taxon>
        <taxon>Cinvestavvirus</taxon>
        <taxon>Cinvestavvirus PaMx74</taxon>
        <taxon>Pamexvirus PaMx74</taxon>
    </lineage>
</organism>
<protein>
    <submittedName>
        <fullName evidence="1">Uncharacterized protein</fullName>
    </submittedName>
</protein>